<keyword evidence="2" id="KW-1185">Reference proteome</keyword>
<organism evidence="1 2">
    <name type="scientific">Polyporus arcularius HHB13444</name>
    <dbReference type="NCBI Taxonomy" id="1314778"/>
    <lineage>
        <taxon>Eukaryota</taxon>
        <taxon>Fungi</taxon>
        <taxon>Dikarya</taxon>
        <taxon>Basidiomycota</taxon>
        <taxon>Agaricomycotina</taxon>
        <taxon>Agaricomycetes</taxon>
        <taxon>Polyporales</taxon>
        <taxon>Polyporaceae</taxon>
        <taxon>Polyporus</taxon>
    </lineage>
</organism>
<gene>
    <name evidence="1" type="ORF">K466DRAFT_67121</name>
</gene>
<dbReference type="InParanoid" id="A0A5C3PFK1"/>
<evidence type="ECO:0000313" key="2">
    <source>
        <dbReference type="Proteomes" id="UP000308197"/>
    </source>
</evidence>
<dbReference type="AlphaFoldDB" id="A0A5C3PFK1"/>
<reference evidence="1 2" key="1">
    <citation type="journal article" date="2019" name="Nat. Ecol. Evol.">
        <title>Megaphylogeny resolves global patterns of mushroom evolution.</title>
        <authorList>
            <person name="Varga T."/>
            <person name="Krizsan K."/>
            <person name="Foldi C."/>
            <person name="Dima B."/>
            <person name="Sanchez-Garcia M."/>
            <person name="Sanchez-Ramirez S."/>
            <person name="Szollosi G.J."/>
            <person name="Szarkandi J.G."/>
            <person name="Papp V."/>
            <person name="Albert L."/>
            <person name="Andreopoulos W."/>
            <person name="Angelini C."/>
            <person name="Antonin V."/>
            <person name="Barry K.W."/>
            <person name="Bougher N.L."/>
            <person name="Buchanan P."/>
            <person name="Buyck B."/>
            <person name="Bense V."/>
            <person name="Catcheside P."/>
            <person name="Chovatia M."/>
            <person name="Cooper J."/>
            <person name="Damon W."/>
            <person name="Desjardin D."/>
            <person name="Finy P."/>
            <person name="Geml J."/>
            <person name="Haridas S."/>
            <person name="Hughes K."/>
            <person name="Justo A."/>
            <person name="Karasinski D."/>
            <person name="Kautmanova I."/>
            <person name="Kiss B."/>
            <person name="Kocsube S."/>
            <person name="Kotiranta H."/>
            <person name="LaButti K.M."/>
            <person name="Lechner B.E."/>
            <person name="Liimatainen K."/>
            <person name="Lipzen A."/>
            <person name="Lukacs Z."/>
            <person name="Mihaltcheva S."/>
            <person name="Morgado L.N."/>
            <person name="Niskanen T."/>
            <person name="Noordeloos M.E."/>
            <person name="Ohm R.A."/>
            <person name="Ortiz-Santana B."/>
            <person name="Ovrebo C."/>
            <person name="Racz N."/>
            <person name="Riley R."/>
            <person name="Savchenko A."/>
            <person name="Shiryaev A."/>
            <person name="Soop K."/>
            <person name="Spirin V."/>
            <person name="Szebenyi C."/>
            <person name="Tomsovsky M."/>
            <person name="Tulloss R.E."/>
            <person name="Uehling J."/>
            <person name="Grigoriev I.V."/>
            <person name="Vagvolgyi C."/>
            <person name="Papp T."/>
            <person name="Martin F.M."/>
            <person name="Miettinen O."/>
            <person name="Hibbett D.S."/>
            <person name="Nagy L.G."/>
        </authorList>
    </citation>
    <scope>NUCLEOTIDE SEQUENCE [LARGE SCALE GENOMIC DNA]</scope>
    <source>
        <strain evidence="1 2">HHB13444</strain>
    </source>
</reference>
<evidence type="ECO:0000313" key="1">
    <source>
        <dbReference type="EMBL" id="TFK88535.1"/>
    </source>
</evidence>
<protein>
    <submittedName>
        <fullName evidence="1">Uncharacterized protein</fullName>
    </submittedName>
</protein>
<proteinExistence type="predicted"/>
<sequence>MTTPTGHAPSRLSTQVAGPTGWDAKLVAFSSLRRYLAAAVARERHGATGRLAFYTRGSKVVCRYAGRDSHWHLQPAGDELGVSWAIASIASLSPLSGPPWSSYSLSTRAMNGIRMWPVAASGALRCGASRLEVNVPGPARGCLLSAFGHAILVKVEALEHWSWHREYEMKKSKYVRYNIPRGTS</sequence>
<name>A0A5C3PFK1_9APHY</name>
<dbReference type="Proteomes" id="UP000308197">
    <property type="component" value="Unassembled WGS sequence"/>
</dbReference>
<dbReference type="EMBL" id="ML211108">
    <property type="protein sequence ID" value="TFK88535.1"/>
    <property type="molecule type" value="Genomic_DNA"/>
</dbReference>
<accession>A0A5C3PFK1</accession>